<evidence type="ECO:0000313" key="3">
    <source>
        <dbReference type="Proteomes" id="UP000005396"/>
    </source>
</evidence>
<proteinExistence type="predicted"/>
<dbReference type="HOGENOM" id="CLU_3355411_0_0_9"/>
<organism evidence="2 3">
    <name type="scientific">Enterocloster bolteae (strain ATCC BAA-613 / DSM 15670 / CCUG 46953 / JCM 12243 / WAL 16351)</name>
    <name type="common">Clostridium bolteae</name>
    <dbReference type="NCBI Taxonomy" id="411902"/>
    <lineage>
        <taxon>Bacteria</taxon>
        <taxon>Bacillati</taxon>
        <taxon>Bacillota</taxon>
        <taxon>Clostridia</taxon>
        <taxon>Lachnospirales</taxon>
        <taxon>Lachnospiraceae</taxon>
        <taxon>Enterocloster</taxon>
    </lineage>
</organism>
<protein>
    <submittedName>
        <fullName evidence="2">Uncharacterized protein</fullName>
    </submittedName>
</protein>
<gene>
    <name evidence="2" type="ORF">CLOBOL_05898</name>
</gene>
<reference evidence="2 3" key="1">
    <citation type="submission" date="2007-08" db="EMBL/GenBank/DDBJ databases">
        <authorList>
            <person name="Fulton L."/>
            <person name="Clifton S."/>
            <person name="Fulton B."/>
            <person name="Xu J."/>
            <person name="Minx P."/>
            <person name="Pepin K.H."/>
            <person name="Johnson M."/>
            <person name="Thiruvilangam P."/>
            <person name="Bhonagiri V."/>
            <person name="Nash W.E."/>
            <person name="Mardis E.R."/>
            <person name="Wilson R.K."/>
        </authorList>
    </citation>
    <scope>NUCLEOTIDE SEQUENCE [LARGE SCALE GENOMIC DNA]</scope>
    <source>
        <strain evidence="3">ATCC BAA-613 / DSM 15670 / CCUG 46953 / JCM 12243 / WAL 16351</strain>
    </source>
</reference>
<accession>A8S199</accession>
<feature type="transmembrane region" description="Helical" evidence="1">
    <location>
        <begin position="6"/>
        <end position="26"/>
    </location>
</feature>
<keyword evidence="1" id="KW-0812">Transmembrane</keyword>
<dbReference type="PaxDb" id="411902-CLOBOL_05898"/>
<reference evidence="2 3" key="2">
    <citation type="submission" date="2007-09" db="EMBL/GenBank/DDBJ databases">
        <title>Draft genome sequence of Clostridium bolteae (ATCC BAA-613).</title>
        <authorList>
            <person name="Sudarsanam P."/>
            <person name="Ley R."/>
            <person name="Guruge J."/>
            <person name="Turnbaugh P.J."/>
            <person name="Mahowald M."/>
            <person name="Liep D."/>
            <person name="Gordon J."/>
        </authorList>
    </citation>
    <scope>NUCLEOTIDE SEQUENCE [LARGE SCALE GENOMIC DNA]</scope>
    <source>
        <strain evidence="3">ATCC BAA-613 / DSM 15670 / CCUG 46953 / JCM 12243 / WAL 16351</strain>
    </source>
</reference>
<evidence type="ECO:0000313" key="2">
    <source>
        <dbReference type="EMBL" id="EDP13861.1"/>
    </source>
</evidence>
<name>A8S199_ENTBW</name>
<dbReference type="AlphaFoldDB" id="A8S199"/>
<comment type="caution">
    <text evidence="2">The sequence shown here is derived from an EMBL/GenBank/DDBJ whole genome shotgun (WGS) entry which is preliminary data.</text>
</comment>
<dbReference type="Proteomes" id="UP000005396">
    <property type="component" value="Unassembled WGS sequence"/>
</dbReference>
<keyword evidence="1" id="KW-0472">Membrane</keyword>
<evidence type="ECO:0000256" key="1">
    <source>
        <dbReference type="SAM" id="Phobius"/>
    </source>
</evidence>
<dbReference type="EMBL" id="ABCC02000045">
    <property type="protein sequence ID" value="EDP13861.1"/>
    <property type="molecule type" value="Genomic_DNA"/>
</dbReference>
<sequence length="36" mass="3986">MQENAGSVLTVPAFCIVIVIIIRYCITASTGHKWIH</sequence>
<keyword evidence="1" id="KW-1133">Transmembrane helix</keyword>